<name>A0A075A5B7_OPIVI</name>
<keyword evidence="8" id="KW-0653">Protein transport</keyword>
<comment type="similarity">
    <text evidence="2">Belongs to the USE1 family.</text>
</comment>
<keyword evidence="4" id="KW-0813">Transport</keyword>
<evidence type="ECO:0000256" key="6">
    <source>
        <dbReference type="ARBA" id="ARBA00022824"/>
    </source>
</evidence>
<evidence type="ECO:0000313" key="13">
    <source>
        <dbReference type="Proteomes" id="UP000054324"/>
    </source>
</evidence>
<dbReference type="GO" id="GO:0031201">
    <property type="term" value="C:SNARE complex"/>
    <property type="evidence" value="ECO:0007669"/>
    <property type="project" value="TreeGrafter"/>
</dbReference>
<evidence type="ECO:0000256" key="4">
    <source>
        <dbReference type="ARBA" id="ARBA00022448"/>
    </source>
</evidence>
<protein>
    <recommendedName>
        <fullName evidence="3">Vesicle transport protein USE1</fullName>
    </recommendedName>
    <alternativeName>
        <fullName evidence="11">USE1-like protein</fullName>
    </alternativeName>
</protein>
<dbReference type="PANTHER" id="PTHR13050">
    <property type="entry name" value="USE1-LIKE PROTEIN"/>
    <property type="match status" value="1"/>
</dbReference>
<organism evidence="12 13">
    <name type="scientific">Opisthorchis viverrini</name>
    <name type="common">Southeast Asian liver fluke</name>
    <dbReference type="NCBI Taxonomy" id="6198"/>
    <lineage>
        <taxon>Eukaryota</taxon>
        <taxon>Metazoa</taxon>
        <taxon>Spiralia</taxon>
        <taxon>Lophotrochozoa</taxon>
        <taxon>Platyhelminthes</taxon>
        <taxon>Trematoda</taxon>
        <taxon>Digenea</taxon>
        <taxon>Opisthorchiida</taxon>
        <taxon>Opisthorchiata</taxon>
        <taxon>Opisthorchiidae</taxon>
        <taxon>Opisthorchis</taxon>
    </lineage>
</organism>
<dbReference type="Proteomes" id="UP000054324">
    <property type="component" value="Unassembled WGS sequence"/>
</dbReference>
<dbReference type="EMBL" id="KL596655">
    <property type="protein sequence ID" value="KER30790.1"/>
    <property type="molecule type" value="Genomic_DNA"/>
</dbReference>
<evidence type="ECO:0000256" key="9">
    <source>
        <dbReference type="ARBA" id="ARBA00022989"/>
    </source>
</evidence>
<proteinExistence type="inferred from homology"/>
<dbReference type="RefSeq" id="XP_009165439.1">
    <property type="nucleotide sequence ID" value="XM_009167175.1"/>
</dbReference>
<keyword evidence="10" id="KW-0472">Membrane</keyword>
<keyword evidence="9" id="KW-1133">Transmembrane helix</keyword>
<comment type="subcellular location">
    <subcellularLocation>
        <location evidence="1">Endoplasmic reticulum membrane</location>
        <topology evidence="1">Single-pass type IV membrane protein</topology>
    </subcellularLocation>
</comment>
<evidence type="ECO:0000256" key="11">
    <source>
        <dbReference type="ARBA" id="ARBA00032711"/>
    </source>
</evidence>
<evidence type="ECO:0000256" key="7">
    <source>
        <dbReference type="ARBA" id="ARBA00022892"/>
    </source>
</evidence>
<reference evidence="12 13" key="1">
    <citation type="submission" date="2013-11" db="EMBL/GenBank/DDBJ databases">
        <title>Opisthorchis viverrini - life in the bile duct.</title>
        <authorList>
            <person name="Young N.D."/>
            <person name="Nagarajan N."/>
            <person name="Lin S.J."/>
            <person name="Korhonen P.K."/>
            <person name="Jex A.R."/>
            <person name="Hall R.S."/>
            <person name="Safavi-Hemami H."/>
            <person name="Kaewkong W."/>
            <person name="Bertrand D."/>
            <person name="Gao S."/>
            <person name="Seet Q."/>
            <person name="Wongkham S."/>
            <person name="Teh B.T."/>
            <person name="Wongkham C."/>
            <person name="Intapan P.M."/>
            <person name="Maleewong W."/>
            <person name="Yang X."/>
            <person name="Hu M."/>
            <person name="Wang Z."/>
            <person name="Hofmann A."/>
            <person name="Sternberg P.W."/>
            <person name="Tan P."/>
            <person name="Wang J."/>
            <person name="Gasser R.B."/>
        </authorList>
    </citation>
    <scope>NUCLEOTIDE SEQUENCE [LARGE SCALE GENOMIC DNA]</scope>
</reference>
<dbReference type="STRING" id="6198.A0A075A5B7"/>
<evidence type="ECO:0000256" key="2">
    <source>
        <dbReference type="ARBA" id="ARBA00007891"/>
    </source>
</evidence>
<evidence type="ECO:0000313" key="12">
    <source>
        <dbReference type="EMBL" id="KER30790.1"/>
    </source>
</evidence>
<dbReference type="GO" id="GO:0005484">
    <property type="term" value="F:SNAP receptor activity"/>
    <property type="evidence" value="ECO:0007669"/>
    <property type="project" value="TreeGrafter"/>
</dbReference>
<keyword evidence="13" id="KW-1185">Reference proteome</keyword>
<evidence type="ECO:0000256" key="8">
    <source>
        <dbReference type="ARBA" id="ARBA00022927"/>
    </source>
</evidence>
<accession>A0A075A5B7</accession>
<dbReference type="AlphaFoldDB" id="A0A075A5B7"/>
<evidence type="ECO:0000256" key="3">
    <source>
        <dbReference type="ARBA" id="ARBA00015843"/>
    </source>
</evidence>
<dbReference type="PANTHER" id="PTHR13050:SF7">
    <property type="entry name" value="VESICLE TRANSPORT PROTEIN USE1"/>
    <property type="match status" value="1"/>
</dbReference>
<dbReference type="Pfam" id="PF09753">
    <property type="entry name" value="Use1"/>
    <property type="match status" value="1"/>
</dbReference>
<keyword evidence="6" id="KW-0256">Endoplasmic reticulum</keyword>
<dbReference type="GO" id="GO:0005789">
    <property type="term" value="C:endoplasmic reticulum membrane"/>
    <property type="evidence" value="ECO:0007669"/>
    <property type="project" value="UniProtKB-SubCell"/>
</dbReference>
<gene>
    <name evidence="12" type="ORF">T265_02831</name>
</gene>
<dbReference type="KEGG" id="ovi:T265_02831"/>
<sequence>MSCTIEMNFARLLHHTEDLATAEKANEIRFERYLVALQKLLRELLGSEQCPPTEYIRHYQSRLKQLELARELALSVNPEQRNLLLKSPAIPLIPRPVQDMALSLTTNPSAPDDGRTSSVNPQKRDMDSGVEIAQGSFSICGYIGDGPSLLKQEQKLQDRENREQLLGLNSNRSSPEPHKSSPTDEPPEKQRVARSQLLRKEEDHREELASEMLGMARQLKDQSTAMSHRLQSDRQTVEATIQQADRNTADMSKVLQQLSEELGSRCARIVWIALFIALVLFFQMIAFMKLFRKRTRSAISKDEL</sequence>
<dbReference type="InterPro" id="IPR019150">
    <property type="entry name" value="Vesicle_transport_protein_Use1"/>
</dbReference>
<evidence type="ECO:0000256" key="5">
    <source>
        <dbReference type="ARBA" id="ARBA00022692"/>
    </source>
</evidence>
<keyword evidence="5" id="KW-0812">Transmembrane</keyword>
<dbReference type="CDD" id="cd15860">
    <property type="entry name" value="SNARE_USE1"/>
    <property type="match status" value="1"/>
</dbReference>
<dbReference type="OrthoDB" id="4506189at2759"/>
<evidence type="ECO:0000256" key="1">
    <source>
        <dbReference type="ARBA" id="ARBA00004163"/>
    </source>
</evidence>
<dbReference type="GO" id="GO:0015031">
    <property type="term" value="P:protein transport"/>
    <property type="evidence" value="ECO:0007669"/>
    <property type="project" value="UniProtKB-KW"/>
</dbReference>
<dbReference type="CTD" id="20317019"/>
<evidence type="ECO:0000256" key="10">
    <source>
        <dbReference type="ARBA" id="ARBA00023136"/>
    </source>
</evidence>
<dbReference type="GO" id="GO:0006890">
    <property type="term" value="P:retrograde vesicle-mediated transport, Golgi to endoplasmic reticulum"/>
    <property type="evidence" value="ECO:0007669"/>
    <property type="project" value="TreeGrafter"/>
</dbReference>
<keyword evidence="7" id="KW-0931">ER-Golgi transport</keyword>
<dbReference type="GeneID" id="20317019"/>